<protein>
    <submittedName>
        <fullName evidence="1">Uncharacterized protein</fullName>
    </submittedName>
</protein>
<reference evidence="1" key="2">
    <citation type="submission" date="2021-01" db="EMBL/GenBank/DDBJ databases">
        <authorList>
            <person name="Schikora-Tamarit M.A."/>
        </authorList>
    </citation>
    <scope>NUCLEOTIDE SEQUENCE</scope>
    <source>
        <strain evidence="1">CBS2887</strain>
    </source>
</reference>
<sequence>MGKSSLVIPEPLSVICNILIPPSLAITSMTVEPASMEFSRSSFKAFTGETMISPAAIRFTTVGSKA</sequence>
<dbReference type="AlphaFoldDB" id="A0A9P8QB99"/>
<evidence type="ECO:0000313" key="1">
    <source>
        <dbReference type="EMBL" id="KAH3686475.1"/>
    </source>
</evidence>
<dbReference type="Proteomes" id="UP000774326">
    <property type="component" value="Unassembled WGS sequence"/>
</dbReference>
<keyword evidence="2" id="KW-1185">Reference proteome</keyword>
<gene>
    <name evidence="1" type="ORF">WICPIJ_002562</name>
</gene>
<accession>A0A9P8QB99</accession>
<organism evidence="1 2">
    <name type="scientific">Wickerhamomyces pijperi</name>
    <name type="common">Yeast</name>
    <name type="synonym">Pichia pijperi</name>
    <dbReference type="NCBI Taxonomy" id="599730"/>
    <lineage>
        <taxon>Eukaryota</taxon>
        <taxon>Fungi</taxon>
        <taxon>Dikarya</taxon>
        <taxon>Ascomycota</taxon>
        <taxon>Saccharomycotina</taxon>
        <taxon>Saccharomycetes</taxon>
        <taxon>Phaffomycetales</taxon>
        <taxon>Wickerhamomycetaceae</taxon>
        <taxon>Wickerhamomyces</taxon>
    </lineage>
</organism>
<reference evidence="1" key="1">
    <citation type="journal article" date="2021" name="Open Biol.">
        <title>Shared evolutionary footprints suggest mitochondrial oxidative damage underlies multiple complex I losses in fungi.</title>
        <authorList>
            <person name="Schikora-Tamarit M.A."/>
            <person name="Marcet-Houben M."/>
            <person name="Nosek J."/>
            <person name="Gabaldon T."/>
        </authorList>
    </citation>
    <scope>NUCLEOTIDE SEQUENCE</scope>
    <source>
        <strain evidence="1">CBS2887</strain>
    </source>
</reference>
<proteinExistence type="predicted"/>
<comment type="caution">
    <text evidence="1">The sequence shown here is derived from an EMBL/GenBank/DDBJ whole genome shotgun (WGS) entry which is preliminary data.</text>
</comment>
<name>A0A9P8QB99_WICPI</name>
<evidence type="ECO:0000313" key="2">
    <source>
        <dbReference type="Proteomes" id="UP000774326"/>
    </source>
</evidence>
<dbReference type="EMBL" id="JAEUBG010001424">
    <property type="protein sequence ID" value="KAH3686475.1"/>
    <property type="molecule type" value="Genomic_DNA"/>
</dbReference>